<dbReference type="EMBL" id="JAVAMQ010000024">
    <property type="protein sequence ID" value="MDP5308853.1"/>
    <property type="molecule type" value="Genomic_DNA"/>
</dbReference>
<dbReference type="InterPro" id="IPR004046">
    <property type="entry name" value="GST_C"/>
</dbReference>
<name>A0ABT9JGC7_9RHOB</name>
<dbReference type="InterPro" id="IPR004045">
    <property type="entry name" value="Glutathione_S-Trfase_N"/>
</dbReference>
<dbReference type="InterPro" id="IPR036282">
    <property type="entry name" value="Glutathione-S-Trfase_C_sf"/>
</dbReference>
<comment type="caution">
    <text evidence="2">The sequence shown here is derived from an EMBL/GenBank/DDBJ whole genome shotgun (WGS) entry which is preliminary data.</text>
</comment>
<feature type="domain" description="GST N-terminal" evidence="1">
    <location>
        <begin position="1"/>
        <end position="86"/>
    </location>
</feature>
<dbReference type="SUPFAM" id="SSF47616">
    <property type="entry name" value="GST C-terminal domain-like"/>
    <property type="match status" value="1"/>
</dbReference>
<protein>
    <submittedName>
        <fullName evidence="2">Glutathione S-transferase</fullName>
    </submittedName>
</protein>
<dbReference type="InterPro" id="IPR040079">
    <property type="entry name" value="Glutathione_S-Trfase"/>
</dbReference>
<accession>A0ABT9JGC7</accession>
<dbReference type="CDD" id="cd03046">
    <property type="entry name" value="GST_N_GTT1_like"/>
    <property type="match status" value="1"/>
</dbReference>
<reference evidence="2 3" key="1">
    <citation type="submission" date="2023-08" db="EMBL/GenBank/DDBJ databases">
        <authorList>
            <person name="Park J.-S."/>
        </authorList>
    </citation>
    <scope>NUCLEOTIDE SEQUENCE [LARGE SCALE GENOMIC DNA]</scope>
    <source>
        <strain evidence="2 3">2205BS29-5</strain>
    </source>
</reference>
<dbReference type="Pfam" id="PF00043">
    <property type="entry name" value="GST_C"/>
    <property type="match status" value="1"/>
</dbReference>
<dbReference type="Gene3D" id="3.40.30.10">
    <property type="entry name" value="Glutaredoxin"/>
    <property type="match status" value="1"/>
</dbReference>
<dbReference type="SFLD" id="SFLDS00019">
    <property type="entry name" value="Glutathione_Transferase_(cytos"/>
    <property type="match status" value="1"/>
</dbReference>
<dbReference type="PROSITE" id="PS50404">
    <property type="entry name" value="GST_NTER"/>
    <property type="match status" value="1"/>
</dbReference>
<dbReference type="PANTHER" id="PTHR44051:SF8">
    <property type="entry name" value="GLUTATHIONE S-TRANSFERASE GSTA"/>
    <property type="match status" value="1"/>
</dbReference>
<sequence>MTLTLTTYDWVPQMPRGLVRDLRVRWACEELGRPYSVETVPLRDRGAAHQAAQPFHQVPFIRDGDRVLFESGAILLHLAEGTHLLPEDRRPEITQWLIAALNSVETWLMAYFLARVVDDDDQAAERRAPLVTQRLAQLDAVLAQRDWIAGPDFTVADLMLADVSRQAQRFGLLGPHAHVADHLARATARRAFARAFDDHMAHWAAADAAGSPA</sequence>
<dbReference type="Pfam" id="PF13417">
    <property type="entry name" value="GST_N_3"/>
    <property type="match status" value="1"/>
</dbReference>
<organism evidence="2 3">
    <name type="scientific">Paracoccus spongiarum</name>
    <dbReference type="NCBI Taxonomy" id="3064387"/>
    <lineage>
        <taxon>Bacteria</taxon>
        <taxon>Pseudomonadati</taxon>
        <taxon>Pseudomonadota</taxon>
        <taxon>Alphaproteobacteria</taxon>
        <taxon>Rhodobacterales</taxon>
        <taxon>Paracoccaceae</taxon>
        <taxon>Paracoccus</taxon>
    </lineage>
</organism>
<evidence type="ECO:0000313" key="2">
    <source>
        <dbReference type="EMBL" id="MDP5308853.1"/>
    </source>
</evidence>
<keyword evidence="3" id="KW-1185">Reference proteome</keyword>
<dbReference type="SFLD" id="SFLDG00358">
    <property type="entry name" value="Main_(cytGST)"/>
    <property type="match status" value="1"/>
</dbReference>
<proteinExistence type="predicted"/>
<dbReference type="SUPFAM" id="SSF52833">
    <property type="entry name" value="Thioredoxin-like"/>
    <property type="match status" value="1"/>
</dbReference>
<evidence type="ECO:0000313" key="3">
    <source>
        <dbReference type="Proteomes" id="UP001224997"/>
    </source>
</evidence>
<gene>
    <name evidence="2" type="ORF">Q5Y72_17360</name>
</gene>
<dbReference type="InterPro" id="IPR036249">
    <property type="entry name" value="Thioredoxin-like_sf"/>
</dbReference>
<dbReference type="RefSeq" id="WP_305964687.1">
    <property type="nucleotide sequence ID" value="NZ_JAVAMQ010000024.1"/>
</dbReference>
<dbReference type="PANTHER" id="PTHR44051">
    <property type="entry name" value="GLUTATHIONE S-TRANSFERASE-RELATED"/>
    <property type="match status" value="1"/>
</dbReference>
<dbReference type="Gene3D" id="1.20.1050.10">
    <property type="match status" value="1"/>
</dbReference>
<dbReference type="Proteomes" id="UP001224997">
    <property type="component" value="Unassembled WGS sequence"/>
</dbReference>
<evidence type="ECO:0000259" key="1">
    <source>
        <dbReference type="PROSITE" id="PS50404"/>
    </source>
</evidence>